<dbReference type="NCBIfam" id="TIGR01071">
    <property type="entry name" value="rplO_bact"/>
    <property type="match status" value="1"/>
</dbReference>
<evidence type="ECO:0000313" key="8">
    <source>
        <dbReference type="Proteomes" id="UP000188357"/>
    </source>
</evidence>
<evidence type="ECO:0000256" key="5">
    <source>
        <dbReference type="SAM" id="MobiDB-lite"/>
    </source>
</evidence>
<sequence length="149" mass="15713">MGLKLNELSPAVGAKKTALRKGRGIGSGLGKTGGRGVKGQKSRSGSSISAGFEGGQMPLYRRVPKFGFTSQMGLTTAEVRLSELNKIDGDVVSIETLKEANIIRRDMKRARIILSGEITKAYTFKGVKVTKGAKAAIEAAGGTVEETQE</sequence>
<dbReference type="GO" id="GO:0006412">
    <property type="term" value="P:translation"/>
    <property type="evidence" value="ECO:0007669"/>
    <property type="project" value="UniProtKB-UniRule"/>
</dbReference>
<gene>
    <name evidence="4 7" type="primary">rplO</name>
    <name evidence="7" type="ORF">A1232T_01082</name>
</gene>
<dbReference type="GO" id="GO:0003735">
    <property type="term" value="F:structural constituent of ribosome"/>
    <property type="evidence" value="ECO:0007669"/>
    <property type="project" value="InterPro"/>
</dbReference>
<dbReference type="RefSeq" id="WP_077450874.1">
    <property type="nucleotide sequence ID" value="NZ_FUGE01000119.1"/>
</dbReference>
<evidence type="ECO:0000256" key="3">
    <source>
        <dbReference type="ARBA" id="ARBA00023274"/>
    </source>
</evidence>
<dbReference type="GO" id="GO:0019843">
    <property type="term" value="F:rRNA binding"/>
    <property type="evidence" value="ECO:0007669"/>
    <property type="project" value="UniProtKB-UniRule"/>
</dbReference>
<evidence type="ECO:0000256" key="4">
    <source>
        <dbReference type="HAMAP-Rule" id="MF_01341"/>
    </source>
</evidence>
<dbReference type="Pfam" id="PF00828">
    <property type="entry name" value="Ribosomal_L27A"/>
    <property type="match status" value="1"/>
</dbReference>
<dbReference type="InterPro" id="IPR021131">
    <property type="entry name" value="Ribosomal_uL15/eL18"/>
</dbReference>
<keyword evidence="4" id="KW-0699">rRNA-binding</keyword>
<comment type="subunit">
    <text evidence="4">Part of the 50S ribosomal subunit.</text>
</comment>
<dbReference type="Gene3D" id="3.100.10.10">
    <property type="match status" value="1"/>
</dbReference>
<dbReference type="PANTHER" id="PTHR12934:SF11">
    <property type="entry name" value="LARGE RIBOSOMAL SUBUNIT PROTEIN UL15M"/>
    <property type="match status" value="1"/>
</dbReference>
<keyword evidence="8" id="KW-1185">Reference proteome</keyword>
<dbReference type="InterPro" id="IPR036227">
    <property type="entry name" value="Ribosomal_uL15/eL18_sf"/>
</dbReference>
<dbReference type="OrthoDB" id="9810293at2"/>
<comment type="similarity">
    <text evidence="1 4">Belongs to the universal ribosomal protein uL15 family.</text>
</comment>
<name>A0A1R4GRQ2_9GAMM</name>
<reference evidence="7 8" key="1">
    <citation type="submission" date="2017-02" db="EMBL/GenBank/DDBJ databases">
        <authorList>
            <person name="Peterson S.W."/>
        </authorList>
    </citation>
    <scope>NUCLEOTIDE SEQUENCE [LARGE SCALE GENOMIC DNA]</scope>
    <source>
        <strain evidence="7">Psychrobacter_piechaudii</strain>
    </source>
</reference>
<dbReference type="InterPro" id="IPR005749">
    <property type="entry name" value="Ribosomal_uL15_bac-type"/>
</dbReference>
<keyword evidence="4" id="KW-0694">RNA-binding</keyword>
<keyword evidence="3 4" id="KW-0687">Ribonucleoprotein</keyword>
<feature type="domain" description="Large ribosomal subunit protein uL15/eL18" evidence="6">
    <location>
        <begin position="84"/>
        <end position="145"/>
    </location>
</feature>
<feature type="region of interest" description="Disordered" evidence="5">
    <location>
        <begin position="23"/>
        <end position="50"/>
    </location>
</feature>
<accession>A0A1R4GRQ2</accession>
<proteinExistence type="inferred from homology"/>
<dbReference type="HAMAP" id="MF_01341">
    <property type="entry name" value="Ribosomal_uL15"/>
    <property type="match status" value="1"/>
</dbReference>
<dbReference type="PANTHER" id="PTHR12934">
    <property type="entry name" value="50S RIBOSOMAL PROTEIN L15"/>
    <property type="match status" value="1"/>
</dbReference>
<evidence type="ECO:0000259" key="6">
    <source>
        <dbReference type="Pfam" id="PF00828"/>
    </source>
</evidence>
<dbReference type="EMBL" id="FUGE01000119">
    <property type="protein sequence ID" value="SJM70888.1"/>
    <property type="molecule type" value="Genomic_DNA"/>
</dbReference>
<protein>
    <recommendedName>
        <fullName evidence="4">Large ribosomal subunit protein uL15</fullName>
    </recommendedName>
</protein>
<keyword evidence="2 4" id="KW-0689">Ribosomal protein</keyword>
<dbReference type="AlphaFoldDB" id="A0A1R4GRQ2"/>
<dbReference type="Proteomes" id="UP000188357">
    <property type="component" value="Unassembled WGS sequence"/>
</dbReference>
<dbReference type="SUPFAM" id="SSF52080">
    <property type="entry name" value="Ribosomal proteins L15p and L18e"/>
    <property type="match status" value="1"/>
</dbReference>
<evidence type="ECO:0000256" key="1">
    <source>
        <dbReference type="ARBA" id="ARBA00007320"/>
    </source>
</evidence>
<comment type="function">
    <text evidence="4">Binds to the 23S rRNA.</text>
</comment>
<evidence type="ECO:0000256" key="2">
    <source>
        <dbReference type="ARBA" id="ARBA00022980"/>
    </source>
</evidence>
<organism evidence="7 8">
    <name type="scientific">Psychrobacter piechaudii</name>
    <dbReference type="NCBI Taxonomy" id="1945521"/>
    <lineage>
        <taxon>Bacteria</taxon>
        <taxon>Pseudomonadati</taxon>
        <taxon>Pseudomonadota</taxon>
        <taxon>Gammaproteobacteria</taxon>
        <taxon>Moraxellales</taxon>
        <taxon>Moraxellaceae</taxon>
        <taxon>Psychrobacter</taxon>
    </lineage>
</organism>
<evidence type="ECO:0000313" key="7">
    <source>
        <dbReference type="EMBL" id="SJM70888.1"/>
    </source>
</evidence>
<dbReference type="STRING" id="1945521.A1232T_01082"/>
<feature type="compositionally biased region" description="Gly residues" evidence="5">
    <location>
        <begin position="24"/>
        <end position="37"/>
    </location>
</feature>
<dbReference type="GO" id="GO:0022625">
    <property type="term" value="C:cytosolic large ribosomal subunit"/>
    <property type="evidence" value="ECO:0007669"/>
    <property type="project" value="TreeGrafter"/>
</dbReference>
<dbReference type="InterPro" id="IPR030878">
    <property type="entry name" value="Ribosomal_uL15"/>
</dbReference>